<dbReference type="PANTHER" id="PTHR31642">
    <property type="entry name" value="TRICHOTHECENE 3-O-ACETYLTRANSFERASE"/>
    <property type="match status" value="1"/>
</dbReference>
<evidence type="ECO:0000313" key="3">
    <source>
        <dbReference type="Proteomes" id="UP000729357"/>
    </source>
</evidence>
<organism evidence="2 3">
    <name type="scientific">Aureobasidium melanogenum</name>
    <name type="common">Aureobasidium pullulans var. melanogenum</name>
    <dbReference type="NCBI Taxonomy" id="46634"/>
    <lineage>
        <taxon>Eukaryota</taxon>
        <taxon>Fungi</taxon>
        <taxon>Dikarya</taxon>
        <taxon>Ascomycota</taxon>
        <taxon>Pezizomycotina</taxon>
        <taxon>Dothideomycetes</taxon>
        <taxon>Dothideomycetidae</taxon>
        <taxon>Dothideales</taxon>
        <taxon>Saccotheciaceae</taxon>
        <taxon>Aureobasidium</taxon>
    </lineage>
</organism>
<proteinExistence type="predicted"/>
<dbReference type="EMBL" id="JAHFXS010002091">
    <property type="protein sequence ID" value="KAG9973980.1"/>
    <property type="molecule type" value="Genomic_DNA"/>
</dbReference>
<feature type="non-terminal residue" evidence="2">
    <location>
        <position position="451"/>
    </location>
</feature>
<accession>A0A9P8FK61</accession>
<name>A0A9P8FK61_AURME</name>
<dbReference type="InterPro" id="IPR050317">
    <property type="entry name" value="Plant_Fungal_Acyltransferase"/>
</dbReference>
<reference evidence="2" key="2">
    <citation type="submission" date="2021-08" db="EMBL/GenBank/DDBJ databases">
        <authorList>
            <person name="Gostincar C."/>
            <person name="Sun X."/>
            <person name="Song Z."/>
            <person name="Gunde-Cimerman N."/>
        </authorList>
    </citation>
    <scope>NUCLEOTIDE SEQUENCE</scope>
    <source>
        <strain evidence="2">EXF-9298</strain>
    </source>
</reference>
<evidence type="ECO:0000256" key="1">
    <source>
        <dbReference type="ARBA" id="ARBA00022679"/>
    </source>
</evidence>
<dbReference type="GO" id="GO:0016747">
    <property type="term" value="F:acyltransferase activity, transferring groups other than amino-acyl groups"/>
    <property type="evidence" value="ECO:0007669"/>
    <property type="project" value="TreeGrafter"/>
</dbReference>
<keyword evidence="3" id="KW-1185">Reference proteome</keyword>
<protein>
    <submittedName>
        <fullName evidence="2">Uncharacterized protein</fullName>
    </submittedName>
</protein>
<dbReference type="Gene3D" id="3.30.559.10">
    <property type="entry name" value="Chloramphenicol acetyltransferase-like domain"/>
    <property type="match status" value="2"/>
</dbReference>
<dbReference type="GO" id="GO:0044550">
    <property type="term" value="P:secondary metabolite biosynthetic process"/>
    <property type="evidence" value="ECO:0007669"/>
    <property type="project" value="TreeGrafter"/>
</dbReference>
<evidence type="ECO:0000313" key="2">
    <source>
        <dbReference type="EMBL" id="KAG9973980.1"/>
    </source>
</evidence>
<dbReference type="PANTHER" id="PTHR31642:SF310">
    <property type="entry name" value="FATTY ALCOHOL:CAFFEOYL-COA ACYLTRANSFERASE"/>
    <property type="match status" value="1"/>
</dbReference>
<reference evidence="2" key="1">
    <citation type="journal article" date="2021" name="J Fungi (Basel)">
        <title>Virulence traits and population genomics of the black yeast Aureobasidium melanogenum.</title>
        <authorList>
            <person name="Cernosa A."/>
            <person name="Sun X."/>
            <person name="Gostincar C."/>
            <person name="Fang C."/>
            <person name="Gunde-Cimerman N."/>
            <person name="Song Z."/>
        </authorList>
    </citation>
    <scope>NUCLEOTIDE SEQUENCE</scope>
    <source>
        <strain evidence="2">EXF-9298</strain>
    </source>
</reference>
<gene>
    <name evidence="2" type="ORF">KCU98_g12281</name>
</gene>
<sequence length="451" mass="50227">MADTHPSLKLSAVEQSGPRGYIRPLFFFPLEERNNDVLSLLEAALELTKKAIPVLTAEMFPDTESQQKGRFNLHSDPDTGVLVKKDLRGGLSPLTYRTLKEQGFPAAALSQDVLCPVPVFPMHAPPIPVFAAQATLVDGGVILNICIMHLVADARAIYEILKTWAQNCRHLQDPSMVPTCEQLPLSVFEKKSFEHGAETPDAHPEYLIFDSPPAPPPAMFRQTFRTRVYRIPAANLIKLKEDASFGMDDGEHISTNDAVCALVWRCVLAAQVELSNVTQDTVSLNTICVDGRSRCFEPLREDHIGCPMVYATPCIDIHETLATNSLKKVACAIRKAIIGTNKDYIASLISFLNGIHSYDCIAPASFAGLMNTSVMTTSWFRIPFYDIHWGPVFGGGHCDRVRTVHEGFFNGSQVILPVLSNNDMEVVIGLDQEHWERFERDELWARYATMR</sequence>
<keyword evidence="1" id="KW-0808">Transferase</keyword>
<comment type="caution">
    <text evidence="2">The sequence shown here is derived from an EMBL/GenBank/DDBJ whole genome shotgun (WGS) entry which is preliminary data.</text>
</comment>
<dbReference type="InterPro" id="IPR023213">
    <property type="entry name" value="CAT-like_dom_sf"/>
</dbReference>
<dbReference type="Proteomes" id="UP000729357">
    <property type="component" value="Unassembled WGS sequence"/>
</dbReference>
<dbReference type="Pfam" id="PF02458">
    <property type="entry name" value="Transferase"/>
    <property type="match status" value="1"/>
</dbReference>
<dbReference type="AlphaFoldDB" id="A0A9P8FK61"/>